<accession>A0AAW2GEJ5</accession>
<gene>
    <name evidence="2" type="ORF">PUN28_004836</name>
</gene>
<sequence length="85" mass="9677">MHIAGQQEYSSRQAGITTGIVLACLIPILLIVICVGYRALKSRKEHREQDEILERTRQAELQRLRKIGEDEESIPYTPSKATEIN</sequence>
<feature type="transmembrane region" description="Helical" evidence="1">
    <location>
        <begin position="20"/>
        <end position="40"/>
    </location>
</feature>
<evidence type="ECO:0000313" key="2">
    <source>
        <dbReference type="EMBL" id="KAL0126020.1"/>
    </source>
</evidence>
<dbReference type="AlphaFoldDB" id="A0AAW2GEJ5"/>
<keyword evidence="1" id="KW-0812">Transmembrane</keyword>
<name>A0AAW2GEJ5_9HYME</name>
<evidence type="ECO:0000313" key="3">
    <source>
        <dbReference type="Proteomes" id="UP001430953"/>
    </source>
</evidence>
<keyword evidence="3" id="KW-1185">Reference proteome</keyword>
<comment type="caution">
    <text evidence="2">The sequence shown here is derived from an EMBL/GenBank/DDBJ whole genome shotgun (WGS) entry which is preliminary data.</text>
</comment>
<keyword evidence="1" id="KW-1133">Transmembrane helix</keyword>
<proteinExistence type="predicted"/>
<dbReference type="Proteomes" id="UP001430953">
    <property type="component" value="Unassembled WGS sequence"/>
</dbReference>
<keyword evidence="1" id="KW-0472">Membrane</keyword>
<protein>
    <submittedName>
        <fullName evidence="2">Uncharacterized protein</fullName>
    </submittedName>
</protein>
<organism evidence="2 3">
    <name type="scientific">Cardiocondyla obscurior</name>
    <dbReference type="NCBI Taxonomy" id="286306"/>
    <lineage>
        <taxon>Eukaryota</taxon>
        <taxon>Metazoa</taxon>
        <taxon>Ecdysozoa</taxon>
        <taxon>Arthropoda</taxon>
        <taxon>Hexapoda</taxon>
        <taxon>Insecta</taxon>
        <taxon>Pterygota</taxon>
        <taxon>Neoptera</taxon>
        <taxon>Endopterygota</taxon>
        <taxon>Hymenoptera</taxon>
        <taxon>Apocrita</taxon>
        <taxon>Aculeata</taxon>
        <taxon>Formicoidea</taxon>
        <taxon>Formicidae</taxon>
        <taxon>Myrmicinae</taxon>
        <taxon>Cardiocondyla</taxon>
    </lineage>
</organism>
<dbReference type="EMBL" id="JADYXP020000004">
    <property type="protein sequence ID" value="KAL0126020.1"/>
    <property type="molecule type" value="Genomic_DNA"/>
</dbReference>
<evidence type="ECO:0000256" key="1">
    <source>
        <dbReference type="SAM" id="Phobius"/>
    </source>
</evidence>
<reference evidence="2 3" key="1">
    <citation type="submission" date="2023-03" db="EMBL/GenBank/DDBJ databases">
        <title>High recombination rates correlate with genetic variation in Cardiocondyla obscurior ants.</title>
        <authorList>
            <person name="Errbii M."/>
        </authorList>
    </citation>
    <scope>NUCLEOTIDE SEQUENCE [LARGE SCALE GENOMIC DNA]</scope>
    <source>
        <strain evidence="2">Alpha-2009</strain>
        <tissue evidence="2">Whole body</tissue>
    </source>
</reference>